<dbReference type="GO" id="GO:0071949">
    <property type="term" value="F:FAD binding"/>
    <property type="evidence" value="ECO:0007669"/>
    <property type="project" value="InterPro"/>
</dbReference>
<dbReference type="SUPFAM" id="SSF56194">
    <property type="entry name" value="Uridine diphospho-N-Acetylenolpyruvylglucosamine reductase, MurB, C-terminal domain"/>
    <property type="match status" value="1"/>
</dbReference>
<evidence type="ECO:0000256" key="17">
    <source>
        <dbReference type="ARBA" id="ARBA00031026"/>
    </source>
</evidence>
<keyword evidence="15 19" id="KW-0131">Cell cycle</keyword>
<dbReference type="AlphaFoldDB" id="A0A2P9AVA5"/>
<evidence type="ECO:0000256" key="5">
    <source>
        <dbReference type="ARBA" id="ARBA00012518"/>
    </source>
</evidence>
<evidence type="ECO:0000256" key="14">
    <source>
        <dbReference type="ARBA" id="ARBA00023002"/>
    </source>
</evidence>
<dbReference type="GO" id="GO:0008762">
    <property type="term" value="F:UDP-N-acetylmuramate dehydrogenase activity"/>
    <property type="evidence" value="ECO:0007669"/>
    <property type="project" value="UniProtKB-UniRule"/>
</dbReference>
<dbReference type="GO" id="GO:0009252">
    <property type="term" value="P:peptidoglycan biosynthetic process"/>
    <property type="evidence" value="ECO:0007669"/>
    <property type="project" value="UniProtKB-UniRule"/>
</dbReference>
<dbReference type="GO" id="GO:0051301">
    <property type="term" value="P:cell division"/>
    <property type="evidence" value="ECO:0007669"/>
    <property type="project" value="UniProtKB-KW"/>
</dbReference>
<dbReference type="Gene3D" id="3.30.43.10">
    <property type="entry name" value="Uridine Diphospho-n-acetylenolpyruvylglucosamine Reductase, domain 2"/>
    <property type="match status" value="1"/>
</dbReference>
<comment type="function">
    <text evidence="2 19">Cell wall formation.</text>
</comment>
<dbReference type="NCBIfam" id="TIGR00179">
    <property type="entry name" value="murB"/>
    <property type="match status" value="1"/>
</dbReference>
<dbReference type="SUPFAM" id="SSF56176">
    <property type="entry name" value="FAD-binding/transporter-associated domain-like"/>
    <property type="match status" value="1"/>
</dbReference>
<dbReference type="InterPro" id="IPR006094">
    <property type="entry name" value="Oxid_FAD_bind_N"/>
</dbReference>
<protein>
    <recommendedName>
        <fullName evidence="6 19">UDP-N-acetylenolpyruvoylglucosamine reductase</fullName>
        <ecNumber evidence="5 19">1.3.1.98</ecNumber>
    </recommendedName>
    <alternativeName>
        <fullName evidence="17 19">UDP-N-acetylmuramate dehydrogenase</fullName>
    </alternativeName>
</protein>
<sequence length="312" mass="34273">MPLKSAPFGTFDATRLVENAPLSAFTTWRVGGAARWLLHARADELPFVFDACHRRGIPVYKLGAGSNLLVSDSGLPGLVVCFRRTLQKIWFHEDQITAEAGALMPRLARTAARNGCAGFEFLAGIPGTVGGGVALNCGTEASEQRELKLVLKAVDVVDDRGREQRIDDIRHLGMSYRTTRIAEYGLTVLRAMFRPDIRGDPGLISLRMGHHLDERRRKQPIRAKTAGSTFKRVPGGLPAAWYIEQCNLKGLAIGGARISPKHANWIENCGSATSADIEALIETVQGKVEARFGIVLEPEIHWLGNRPPLFRF</sequence>
<dbReference type="InterPro" id="IPR016169">
    <property type="entry name" value="FAD-bd_PCMH_sub2"/>
</dbReference>
<evidence type="ECO:0000256" key="15">
    <source>
        <dbReference type="ARBA" id="ARBA00023306"/>
    </source>
</evidence>
<comment type="cofactor">
    <cofactor evidence="1 19">
        <name>FAD</name>
        <dbReference type="ChEBI" id="CHEBI:57692"/>
    </cofactor>
</comment>
<keyword evidence="10 19" id="KW-0274">FAD</keyword>
<keyword evidence="14 19" id="KW-0560">Oxidoreductase</keyword>
<evidence type="ECO:0000256" key="3">
    <source>
        <dbReference type="ARBA" id="ARBA00004496"/>
    </source>
</evidence>
<evidence type="ECO:0000256" key="4">
    <source>
        <dbReference type="ARBA" id="ARBA00004752"/>
    </source>
</evidence>
<accession>A0A2P9AVA5</accession>
<dbReference type="GO" id="GO:0005829">
    <property type="term" value="C:cytosol"/>
    <property type="evidence" value="ECO:0007669"/>
    <property type="project" value="TreeGrafter"/>
</dbReference>
<evidence type="ECO:0000256" key="6">
    <source>
        <dbReference type="ARBA" id="ARBA00015188"/>
    </source>
</evidence>
<dbReference type="NCBIfam" id="NF010480">
    <property type="entry name" value="PRK13905.1"/>
    <property type="match status" value="1"/>
</dbReference>
<keyword evidence="12 19" id="KW-0133">Cell shape</keyword>
<feature type="active site" evidence="19">
    <location>
        <position position="299"/>
    </location>
</feature>
<dbReference type="GO" id="GO:0008360">
    <property type="term" value="P:regulation of cell shape"/>
    <property type="evidence" value="ECO:0007669"/>
    <property type="project" value="UniProtKB-KW"/>
</dbReference>
<dbReference type="PROSITE" id="PS51387">
    <property type="entry name" value="FAD_PCMH"/>
    <property type="match status" value="1"/>
</dbReference>
<organism evidence="21 22">
    <name type="scientific">Mesorhizobium delmotii</name>
    <dbReference type="NCBI Taxonomy" id="1631247"/>
    <lineage>
        <taxon>Bacteria</taxon>
        <taxon>Pseudomonadati</taxon>
        <taxon>Pseudomonadota</taxon>
        <taxon>Alphaproteobacteria</taxon>
        <taxon>Hyphomicrobiales</taxon>
        <taxon>Phyllobacteriaceae</taxon>
        <taxon>Mesorhizobium</taxon>
    </lineage>
</organism>
<dbReference type="UniPathway" id="UPA00219"/>
<keyword evidence="13 19" id="KW-0573">Peptidoglycan synthesis</keyword>
<keyword evidence="9 19" id="KW-0285">Flavoprotein</keyword>
<dbReference type="EC" id="1.3.1.98" evidence="5 19"/>
<dbReference type="EMBL" id="FUIG01000070">
    <property type="protein sequence ID" value="SJM35137.1"/>
    <property type="molecule type" value="Genomic_DNA"/>
</dbReference>
<evidence type="ECO:0000256" key="7">
    <source>
        <dbReference type="ARBA" id="ARBA00022490"/>
    </source>
</evidence>
<dbReference type="InterPro" id="IPR036318">
    <property type="entry name" value="FAD-bd_PCMH-like_sf"/>
</dbReference>
<keyword evidence="11 19" id="KW-0521">NADP</keyword>
<evidence type="ECO:0000256" key="13">
    <source>
        <dbReference type="ARBA" id="ARBA00022984"/>
    </source>
</evidence>
<comment type="pathway">
    <text evidence="4 19">Cell wall biogenesis; peptidoglycan biosynthesis.</text>
</comment>
<dbReference type="HAMAP" id="MF_00037">
    <property type="entry name" value="MurB"/>
    <property type="match status" value="1"/>
</dbReference>
<reference evidence="22" key="1">
    <citation type="submission" date="2016-12" db="EMBL/GenBank/DDBJ databases">
        <authorList>
            <person name="Brunel B."/>
        </authorList>
    </citation>
    <scope>NUCLEOTIDE SEQUENCE [LARGE SCALE GENOMIC DNA]</scope>
</reference>
<comment type="catalytic activity">
    <reaction evidence="18 19">
        <text>UDP-N-acetyl-alpha-D-muramate + NADP(+) = UDP-N-acetyl-3-O-(1-carboxyvinyl)-alpha-D-glucosamine + NADPH + H(+)</text>
        <dbReference type="Rhea" id="RHEA:12248"/>
        <dbReference type="ChEBI" id="CHEBI:15378"/>
        <dbReference type="ChEBI" id="CHEBI:57783"/>
        <dbReference type="ChEBI" id="CHEBI:58349"/>
        <dbReference type="ChEBI" id="CHEBI:68483"/>
        <dbReference type="ChEBI" id="CHEBI:70757"/>
        <dbReference type="EC" id="1.3.1.98"/>
    </reaction>
</comment>
<evidence type="ECO:0000256" key="8">
    <source>
        <dbReference type="ARBA" id="ARBA00022618"/>
    </source>
</evidence>
<evidence type="ECO:0000256" key="18">
    <source>
        <dbReference type="ARBA" id="ARBA00048914"/>
    </source>
</evidence>
<evidence type="ECO:0000259" key="20">
    <source>
        <dbReference type="PROSITE" id="PS51387"/>
    </source>
</evidence>
<dbReference type="PANTHER" id="PTHR21071">
    <property type="entry name" value="UDP-N-ACETYLENOLPYRUVOYLGLUCOSAMINE REDUCTASE"/>
    <property type="match status" value="1"/>
</dbReference>
<dbReference type="Proteomes" id="UP000245698">
    <property type="component" value="Unassembled WGS sequence"/>
</dbReference>
<dbReference type="Pfam" id="PF01565">
    <property type="entry name" value="FAD_binding_4"/>
    <property type="match status" value="1"/>
</dbReference>
<name>A0A2P9AVA5_9HYPH</name>
<keyword evidence="16 19" id="KW-0961">Cell wall biogenesis/degradation</keyword>
<dbReference type="Gene3D" id="3.90.78.10">
    <property type="entry name" value="UDP-N-acetylenolpyruvoylglucosamine reductase, C-terminal domain"/>
    <property type="match status" value="1"/>
</dbReference>
<evidence type="ECO:0000256" key="19">
    <source>
        <dbReference type="HAMAP-Rule" id="MF_00037"/>
    </source>
</evidence>
<dbReference type="InterPro" id="IPR016166">
    <property type="entry name" value="FAD-bd_PCMH"/>
</dbReference>
<dbReference type="InterPro" id="IPR011601">
    <property type="entry name" value="MurB_C"/>
</dbReference>
<keyword evidence="22" id="KW-1185">Reference proteome</keyword>
<evidence type="ECO:0000256" key="12">
    <source>
        <dbReference type="ARBA" id="ARBA00022960"/>
    </source>
</evidence>
<feature type="active site" description="Proton donor" evidence="19">
    <location>
        <position position="228"/>
    </location>
</feature>
<evidence type="ECO:0000256" key="9">
    <source>
        <dbReference type="ARBA" id="ARBA00022630"/>
    </source>
</evidence>
<dbReference type="InterPro" id="IPR036635">
    <property type="entry name" value="MurB_C_sf"/>
</dbReference>
<dbReference type="Pfam" id="PF02873">
    <property type="entry name" value="MurB_C"/>
    <property type="match status" value="1"/>
</dbReference>
<gene>
    <name evidence="19 21" type="primary">murB</name>
    <name evidence="21" type="ORF">BQ8482_60148</name>
</gene>
<feature type="domain" description="FAD-binding PCMH-type" evidence="20">
    <location>
        <begin position="29"/>
        <end position="199"/>
    </location>
</feature>
<keyword evidence="8 19" id="KW-0132">Cell division</keyword>
<evidence type="ECO:0000256" key="2">
    <source>
        <dbReference type="ARBA" id="ARBA00003921"/>
    </source>
</evidence>
<dbReference type="Gene3D" id="3.30.465.10">
    <property type="match status" value="1"/>
</dbReference>
<evidence type="ECO:0000256" key="11">
    <source>
        <dbReference type="ARBA" id="ARBA00022857"/>
    </source>
</evidence>
<evidence type="ECO:0000256" key="10">
    <source>
        <dbReference type="ARBA" id="ARBA00022827"/>
    </source>
</evidence>
<comment type="similarity">
    <text evidence="19">Belongs to the MurB family.</text>
</comment>
<evidence type="ECO:0000256" key="1">
    <source>
        <dbReference type="ARBA" id="ARBA00001974"/>
    </source>
</evidence>
<evidence type="ECO:0000313" key="21">
    <source>
        <dbReference type="EMBL" id="SJM35137.1"/>
    </source>
</evidence>
<proteinExistence type="inferred from homology"/>
<evidence type="ECO:0000256" key="16">
    <source>
        <dbReference type="ARBA" id="ARBA00023316"/>
    </source>
</evidence>
<dbReference type="InterPro" id="IPR003170">
    <property type="entry name" value="MurB"/>
</dbReference>
<evidence type="ECO:0000313" key="22">
    <source>
        <dbReference type="Proteomes" id="UP000245698"/>
    </source>
</evidence>
<dbReference type="PANTHER" id="PTHR21071:SF4">
    <property type="entry name" value="UDP-N-ACETYLENOLPYRUVOYLGLUCOSAMINE REDUCTASE"/>
    <property type="match status" value="1"/>
</dbReference>
<feature type="active site" evidence="19">
    <location>
        <position position="177"/>
    </location>
</feature>
<dbReference type="GO" id="GO:0071555">
    <property type="term" value="P:cell wall organization"/>
    <property type="evidence" value="ECO:0007669"/>
    <property type="project" value="UniProtKB-KW"/>
</dbReference>
<keyword evidence="7 19" id="KW-0963">Cytoplasm</keyword>
<dbReference type="RefSeq" id="WP_123151445.1">
    <property type="nucleotide sequence ID" value="NZ_FUIG01000070.1"/>
</dbReference>
<comment type="subcellular location">
    <subcellularLocation>
        <location evidence="3 19">Cytoplasm</location>
    </subcellularLocation>
</comment>
<dbReference type="InterPro" id="IPR016167">
    <property type="entry name" value="FAD-bd_PCMH_sub1"/>
</dbReference>